<organism evidence="1 2">
    <name type="scientific">Pistacia atlantica</name>
    <dbReference type="NCBI Taxonomy" id="434234"/>
    <lineage>
        <taxon>Eukaryota</taxon>
        <taxon>Viridiplantae</taxon>
        <taxon>Streptophyta</taxon>
        <taxon>Embryophyta</taxon>
        <taxon>Tracheophyta</taxon>
        <taxon>Spermatophyta</taxon>
        <taxon>Magnoliopsida</taxon>
        <taxon>eudicotyledons</taxon>
        <taxon>Gunneridae</taxon>
        <taxon>Pentapetalae</taxon>
        <taxon>rosids</taxon>
        <taxon>malvids</taxon>
        <taxon>Sapindales</taxon>
        <taxon>Anacardiaceae</taxon>
        <taxon>Pistacia</taxon>
    </lineage>
</organism>
<reference evidence="2" key="1">
    <citation type="journal article" date="2023" name="G3 (Bethesda)">
        <title>Genome assembly and association tests identify interacting loci associated with vigor, precocity, and sex in interspecific pistachio rootstocks.</title>
        <authorList>
            <person name="Palmer W."/>
            <person name="Jacygrad E."/>
            <person name="Sagayaradj S."/>
            <person name="Cavanaugh K."/>
            <person name="Han R."/>
            <person name="Bertier L."/>
            <person name="Beede B."/>
            <person name="Kafkas S."/>
            <person name="Golino D."/>
            <person name="Preece J."/>
            <person name="Michelmore R."/>
        </authorList>
    </citation>
    <scope>NUCLEOTIDE SEQUENCE [LARGE SCALE GENOMIC DNA]</scope>
</reference>
<evidence type="ECO:0000313" key="2">
    <source>
        <dbReference type="Proteomes" id="UP001164250"/>
    </source>
</evidence>
<dbReference type="Proteomes" id="UP001164250">
    <property type="component" value="Chromosome 5"/>
</dbReference>
<evidence type="ECO:0000313" key="1">
    <source>
        <dbReference type="EMBL" id="KAJ0098025.1"/>
    </source>
</evidence>
<comment type="caution">
    <text evidence="1">The sequence shown here is derived from an EMBL/GenBank/DDBJ whole genome shotgun (WGS) entry which is preliminary data.</text>
</comment>
<protein>
    <submittedName>
        <fullName evidence="1">Uncharacterized protein</fullName>
    </submittedName>
</protein>
<name>A0ACC1BG75_9ROSI</name>
<proteinExistence type="predicted"/>
<gene>
    <name evidence="1" type="ORF">Patl1_28477</name>
</gene>
<accession>A0ACC1BG75</accession>
<sequence>MEKVCWPYFDPDFDNLPDKIYGPTCRVAIDNESLEESIVVKVDSVNKQQGLLLEVVQVLTDLNLSITKGYISSNVGWFMDGHKYNKGDDNRLGHAKDLCQ</sequence>
<dbReference type="EMBL" id="CM047901">
    <property type="protein sequence ID" value="KAJ0098025.1"/>
    <property type="molecule type" value="Genomic_DNA"/>
</dbReference>
<keyword evidence="2" id="KW-1185">Reference proteome</keyword>